<evidence type="ECO:0000256" key="16">
    <source>
        <dbReference type="RuleBase" id="RU362098"/>
    </source>
</evidence>
<feature type="transmembrane region" description="Helical" evidence="16">
    <location>
        <begin position="446"/>
        <end position="469"/>
    </location>
</feature>
<sequence length="664" mass="72913">MSKQSSCSCHGGKTCEETGLKKIVMVGNPNVGKSALFNRLTGSYVTVSNYPGTTVEVSQGKCKIDGEEYSVEDTPGMYSLLPITEEERVSRDILLTGKSDVVLCVVDAKNLKRMLSLALQLVEASLPVILVLNMMDEANRLDIRIDEGGLEKKLGIPVVGISALSGKGVDVLKSRIHSYCRQESTAEVFYGDTLEGAINALAPVMPAETGLSQRALALLLIQNDPHISELVRSIEGHSPEFLDSTIAELEKNLVEPVGYTVPMMQHSTAEDICNEAFNPPADREPSFAQRLSDWTMEPLTGIPILMIVLYYGLYKFVGSFGAGTIVGFLEEDVFGKYLSPWINDMLMAYVPWGPLRELIGMQYGIVTLGIRYAIAIILPIVGTFFIAFSIIEDTGYLPRLAMMVDRIFKKIGLNGRAVIPMTLGFGCDTMATMVTRTLETKRERIIATLLLALAIPCSAQLGVVLGMVANNRAAMAVWAVFMIGIFLVVGFLTARLMPGDRPNFYMEVPPLRMPRPGAVFIKTYTRMQWYFMEILPMFILASVMIWLGNITDTFKVVVSWLSPVMGLIGLPKEAAVAFLFGFFRRDYGAAGLYDLQKAGALSGNQLAVAVITLTLFVPCIAQFLMMKKERGLKMACMMALFIFPFAFLVGGLVNFLLNVTGIQL</sequence>
<dbReference type="InterPro" id="IPR050860">
    <property type="entry name" value="FeoB_GTPase"/>
</dbReference>
<keyword evidence="8 16" id="KW-0408">Iron</keyword>
<evidence type="ECO:0000256" key="2">
    <source>
        <dbReference type="ARBA" id="ARBA00022448"/>
    </source>
</evidence>
<feature type="transmembrane region" description="Helical" evidence="16">
    <location>
        <begin position="475"/>
        <end position="497"/>
    </location>
</feature>
<gene>
    <name evidence="18" type="ordered locus">Ppro_3681</name>
</gene>
<comment type="function">
    <text evidence="16">Probable transporter of a GTP-driven Fe(2+) uptake system.</text>
</comment>
<evidence type="ECO:0000256" key="11">
    <source>
        <dbReference type="ARBA" id="ARBA00023136"/>
    </source>
</evidence>
<evidence type="ECO:0000259" key="17">
    <source>
        <dbReference type="PROSITE" id="PS51711"/>
    </source>
</evidence>
<evidence type="ECO:0000313" key="18">
    <source>
        <dbReference type="EMBL" id="ABL01272.1"/>
    </source>
</evidence>
<evidence type="ECO:0000256" key="6">
    <source>
        <dbReference type="ARBA" id="ARBA00022741"/>
    </source>
</evidence>
<dbReference type="OrthoDB" id="9809127at2"/>
<evidence type="ECO:0000256" key="1">
    <source>
        <dbReference type="ARBA" id="ARBA00004651"/>
    </source>
</evidence>
<evidence type="ECO:0000313" key="19">
    <source>
        <dbReference type="Proteomes" id="UP000006732"/>
    </source>
</evidence>
<accession>A0R806</accession>
<dbReference type="KEGG" id="ppd:Ppro_3681"/>
<feature type="transmembrane region" description="Helical" evidence="16">
    <location>
        <begin position="411"/>
        <end position="434"/>
    </location>
</feature>
<dbReference type="InterPro" id="IPR027417">
    <property type="entry name" value="P-loop_NTPase"/>
</dbReference>
<evidence type="ECO:0000256" key="9">
    <source>
        <dbReference type="ARBA" id="ARBA00023065"/>
    </source>
</evidence>
<keyword evidence="3" id="KW-1003">Cell membrane</keyword>
<dbReference type="GO" id="GO:0005525">
    <property type="term" value="F:GTP binding"/>
    <property type="evidence" value="ECO:0007669"/>
    <property type="project" value="UniProtKB-KW"/>
</dbReference>
<feature type="binding site" evidence="14">
    <location>
        <begin position="73"/>
        <end position="76"/>
    </location>
    <ligand>
        <name>GTP</name>
        <dbReference type="ChEBI" id="CHEBI:37565"/>
        <label>1</label>
    </ligand>
</feature>
<keyword evidence="15" id="KW-0479">Metal-binding</keyword>
<comment type="subcellular location">
    <subcellularLocation>
        <location evidence="16">Cell inner membrane</location>
        <topology evidence="16">Multi-pass membrane protein</topology>
    </subcellularLocation>
    <subcellularLocation>
        <location evidence="1">Cell membrane</location>
        <topology evidence="1">Multi-pass membrane protein</topology>
    </subcellularLocation>
</comment>
<evidence type="ECO:0000256" key="7">
    <source>
        <dbReference type="ARBA" id="ARBA00022989"/>
    </source>
</evidence>
<dbReference type="Pfam" id="PF17910">
    <property type="entry name" value="FeoB_Cyto"/>
    <property type="match status" value="1"/>
</dbReference>
<feature type="binding site" evidence="15">
    <location>
        <position position="41"/>
    </location>
    <ligand>
        <name>Mg(2+)</name>
        <dbReference type="ChEBI" id="CHEBI:18420"/>
        <label>2</label>
    </ligand>
</feature>
<keyword evidence="9" id="KW-0406">Ion transport</keyword>
<feature type="binding site" evidence="14">
    <location>
        <begin position="27"/>
        <end position="34"/>
    </location>
    <ligand>
        <name>GTP</name>
        <dbReference type="ChEBI" id="CHEBI:37565"/>
        <label>1</label>
    </ligand>
</feature>
<evidence type="ECO:0000256" key="4">
    <source>
        <dbReference type="ARBA" id="ARBA00022496"/>
    </source>
</evidence>
<evidence type="ECO:0000256" key="5">
    <source>
        <dbReference type="ARBA" id="ARBA00022692"/>
    </source>
</evidence>
<dbReference type="InterPro" id="IPR041069">
    <property type="entry name" value="FeoB_Cyto"/>
</dbReference>
<dbReference type="InterPro" id="IPR003373">
    <property type="entry name" value="Fe2_transport_prot-B"/>
</dbReference>
<keyword evidence="7 16" id="KW-1133">Transmembrane helix</keyword>
<keyword evidence="6 14" id="KW-0547">Nucleotide-binding</keyword>
<evidence type="ECO:0000256" key="8">
    <source>
        <dbReference type="ARBA" id="ARBA00023004"/>
    </source>
</evidence>
<keyword evidence="5 16" id="KW-0812">Transmembrane</keyword>
<dbReference type="eggNOG" id="COG0370">
    <property type="taxonomic scope" value="Bacteria"/>
</dbReference>
<evidence type="ECO:0000256" key="12">
    <source>
        <dbReference type="ARBA" id="ARBA00031200"/>
    </source>
</evidence>
<dbReference type="InterPro" id="IPR030389">
    <property type="entry name" value="G_FEOB_dom"/>
</dbReference>
<dbReference type="PROSITE" id="PS51711">
    <property type="entry name" value="G_FEOB"/>
    <property type="match status" value="1"/>
</dbReference>
<dbReference type="GO" id="GO:0005886">
    <property type="term" value="C:plasma membrane"/>
    <property type="evidence" value="ECO:0007669"/>
    <property type="project" value="UniProtKB-SubCell"/>
</dbReference>
<dbReference type="RefSeq" id="WP_011733791.1">
    <property type="nucleotide sequence ID" value="NC_008607.1"/>
</dbReference>
<evidence type="ECO:0000256" key="3">
    <source>
        <dbReference type="ARBA" id="ARBA00022475"/>
    </source>
</evidence>
<dbReference type="NCBIfam" id="TIGR00437">
    <property type="entry name" value="feoB"/>
    <property type="match status" value="1"/>
</dbReference>
<keyword evidence="19" id="KW-1185">Reference proteome</keyword>
<dbReference type="GO" id="GO:0015093">
    <property type="term" value="F:ferrous iron transmembrane transporter activity"/>
    <property type="evidence" value="ECO:0007669"/>
    <property type="project" value="UniProtKB-UniRule"/>
</dbReference>
<dbReference type="CDD" id="cd01879">
    <property type="entry name" value="FeoB"/>
    <property type="match status" value="1"/>
</dbReference>
<feature type="transmembrane region" description="Helical" evidence="16">
    <location>
        <begin position="370"/>
        <end position="391"/>
    </location>
</feature>
<dbReference type="EMBL" id="CP000483">
    <property type="protein sequence ID" value="ABL01272.1"/>
    <property type="molecule type" value="Genomic_DNA"/>
</dbReference>
<keyword evidence="4 16" id="KW-0410">Iron transport</keyword>
<dbReference type="PRINTS" id="PR00326">
    <property type="entry name" value="GTP1OBG"/>
</dbReference>
<dbReference type="InterPro" id="IPR005225">
    <property type="entry name" value="Small_GTP-bd"/>
</dbReference>
<dbReference type="Gene3D" id="3.40.50.300">
    <property type="entry name" value="P-loop containing nucleotide triphosphate hydrolases"/>
    <property type="match status" value="1"/>
</dbReference>
<feature type="transmembrane region" description="Helical" evidence="16">
    <location>
        <begin position="529"/>
        <end position="548"/>
    </location>
</feature>
<feature type="domain" description="FeoB-type G" evidence="17">
    <location>
        <begin position="20"/>
        <end position="182"/>
    </location>
</feature>
<proteinExistence type="inferred from homology"/>
<feature type="transmembrane region" description="Helical" evidence="16">
    <location>
        <begin position="637"/>
        <end position="657"/>
    </location>
</feature>
<keyword evidence="15" id="KW-0460">Magnesium</keyword>
<geneLocation type="plasmid" evidence="18 19">
    <name>pPRO1</name>
</geneLocation>
<dbReference type="PANTHER" id="PTHR43185:SF1">
    <property type="entry name" value="FE(2+) TRANSPORTER FEOB"/>
    <property type="match status" value="1"/>
</dbReference>
<evidence type="ECO:0000256" key="13">
    <source>
        <dbReference type="NCBIfam" id="TIGR00437"/>
    </source>
</evidence>
<organism evidence="18 19">
    <name type="scientific">Pelobacter propionicus (strain DSM 2379 / NBRC 103807 / OttBd1)</name>
    <dbReference type="NCBI Taxonomy" id="338966"/>
    <lineage>
        <taxon>Bacteria</taxon>
        <taxon>Pseudomonadati</taxon>
        <taxon>Thermodesulfobacteriota</taxon>
        <taxon>Desulfuromonadia</taxon>
        <taxon>Desulfuromonadales</taxon>
        <taxon>Desulfuromonadaceae</taxon>
        <taxon>Pelobacter</taxon>
    </lineage>
</organism>
<feature type="transmembrane region" description="Helical" evidence="16">
    <location>
        <begin position="604"/>
        <end position="625"/>
    </location>
</feature>
<dbReference type="InterPro" id="IPR011642">
    <property type="entry name" value="Gate_dom"/>
</dbReference>
<dbReference type="Proteomes" id="UP000006732">
    <property type="component" value="Plasmid pPRO1"/>
</dbReference>
<dbReference type="GO" id="GO:0046872">
    <property type="term" value="F:metal ion binding"/>
    <property type="evidence" value="ECO:0007669"/>
    <property type="project" value="UniProtKB-KW"/>
</dbReference>
<feature type="transmembrane region" description="Helical" evidence="16">
    <location>
        <begin position="560"/>
        <end position="583"/>
    </location>
</feature>
<dbReference type="InterPro" id="IPR011640">
    <property type="entry name" value="Fe2_transport_prot_B_C"/>
</dbReference>
<name>A0R806_PELPD</name>
<reference evidence="18 19" key="1">
    <citation type="submission" date="2006-10" db="EMBL/GenBank/DDBJ databases">
        <title>Complete sequence of plasmid pPRO1 of Pelobacter propionicus DSM 2379.</title>
        <authorList>
            <consortium name="US DOE Joint Genome Institute"/>
            <person name="Copeland A."/>
            <person name="Lucas S."/>
            <person name="Lapidus A."/>
            <person name="Barry K."/>
            <person name="Detter J.C."/>
            <person name="Glavina del Rio T."/>
            <person name="Hammon N."/>
            <person name="Israni S."/>
            <person name="Dalin E."/>
            <person name="Tice H."/>
            <person name="Pitluck S."/>
            <person name="Saunders E."/>
            <person name="Brettin T."/>
            <person name="Bruce D."/>
            <person name="Han C."/>
            <person name="Tapia R."/>
            <person name="Schmutz J."/>
            <person name="Larimer F."/>
            <person name="Land M."/>
            <person name="Hauser L."/>
            <person name="Kyrpides N."/>
            <person name="Kim E."/>
            <person name="Lovley D."/>
            <person name="Richardson P."/>
        </authorList>
    </citation>
    <scope>NUCLEOTIDE SEQUENCE [LARGE SCALE GENOMIC DNA]</scope>
    <source>
        <strain evidence="19">DSM 2379 / NBRC 103807 / OttBd1</strain>
        <plasmid evidence="19">Plasmid pPRO1</plasmid>
    </source>
</reference>
<dbReference type="PANTHER" id="PTHR43185">
    <property type="entry name" value="FERROUS IRON TRANSPORT PROTEIN B"/>
    <property type="match status" value="1"/>
</dbReference>
<evidence type="ECO:0000256" key="14">
    <source>
        <dbReference type="PIRSR" id="PIRSR603373-1"/>
    </source>
</evidence>
<dbReference type="SUPFAM" id="SSF52540">
    <property type="entry name" value="P-loop containing nucleoside triphosphate hydrolases"/>
    <property type="match status" value="1"/>
</dbReference>
<feature type="binding site" evidence="15">
    <location>
        <position position="38"/>
    </location>
    <ligand>
        <name>Mg(2+)</name>
        <dbReference type="ChEBI" id="CHEBI:18420"/>
        <label>2</label>
    </ligand>
</feature>
<dbReference type="Pfam" id="PF02421">
    <property type="entry name" value="FeoB_N"/>
    <property type="match status" value="1"/>
</dbReference>
<dbReference type="Pfam" id="PF07670">
    <property type="entry name" value="Gate"/>
    <property type="match status" value="2"/>
</dbReference>
<keyword evidence="18" id="KW-0614">Plasmid</keyword>
<keyword evidence="2 16" id="KW-0813">Transport</keyword>
<dbReference type="NCBIfam" id="TIGR00231">
    <property type="entry name" value="small_GTP"/>
    <property type="match status" value="1"/>
</dbReference>
<dbReference type="Pfam" id="PF07664">
    <property type="entry name" value="FeoB_C"/>
    <property type="match status" value="1"/>
</dbReference>
<comment type="similarity">
    <text evidence="16">Belongs to the TRAFAC class TrmE-Era-EngA-EngB-Septin-like GTPase superfamily. FeoB GTPase (TC 9.A.8) family.</text>
</comment>
<dbReference type="AlphaFoldDB" id="A0R806"/>
<feature type="binding site" evidence="14">
    <location>
        <begin position="52"/>
        <end position="56"/>
    </location>
    <ligand>
        <name>GTP</name>
        <dbReference type="ChEBI" id="CHEBI:37565"/>
        <label>1</label>
    </ligand>
</feature>
<protein>
    <recommendedName>
        <fullName evidence="12 13">Ferrous iron transport protein B</fullName>
    </recommendedName>
</protein>
<feature type="binding site" evidence="14">
    <location>
        <begin position="133"/>
        <end position="136"/>
    </location>
    <ligand>
        <name>GTP</name>
        <dbReference type="ChEBI" id="CHEBI:37565"/>
        <label>1</label>
    </ligand>
</feature>
<dbReference type="InterPro" id="IPR006073">
    <property type="entry name" value="GTP-bd"/>
</dbReference>
<feature type="binding site" evidence="15">
    <location>
        <position position="42"/>
    </location>
    <ligand>
        <name>Mg(2+)</name>
        <dbReference type="ChEBI" id="CHEBI:18420"/>
        <label>2</label>
    </ligand>
</feature>
<evidence type="ECO:0000256" key="10">
    <source>
        <dbReference type="ARBA" id="ARBA00023134"/>
    </source>
</evidence>
<keyword evidence="10 14" id="KW-0342">GTP-binding</keyword>
<dbReference type="HOGENOM" id="CLU_013350_6_0_7"/>
<dbReference type="SMART" id="SM00173">
    <property type="entry name" value="RAS"/>
    <property type="match status" value="1"/>
</dbReference>
<keyword evidence="11 16" id="KW-0472">Membrane</keyword>
<evidence type="ECO:0000256" key="15">
    <source>
        <dbReference type="PIRSR" id="PIRSR603373-2"/>
    </source>
</evidence>